<dbReference type="PATRIC" id="fig|1301098.3.peg.788"/>
<dbReference type="eggNOG" id="ENOG502ZBXT">
    <property type="taxonomic scope" value="Bacteria"/>
</dbReference>
<organism evidence="1 2">
    <name type="scientific">Pseudomonas knackmussii (strain DSM 6978 / CCUG 54928 / LMG 23759 / B13)</name>
    <dbReference type="NCBI Taxonomy" id="1301098"/>
    <lineage>
        <taxon>Bacteria</taxon>
        <taxon>Pseudomonadati</taxon>
        <taxon>Pseudomonadota</taxon>
        <taxon>Gammaproteobacteria</taxon>
        <taxon>Pseudomonadales</taxon>
        <taxon>Pseudomonadaceae</taxon>
        <taxon>Pseudomonas</taxon>
    </lineage>
</organism>
<dbReference type="RefSeq" id="WP_052355166.1">
    <property type="nucleotide sequence ID" value="NZ_HG322950.1"/>
</dbReference>
<evidence type="ECO:0000313" key="2">
    <source>
        <dbReference type="Proteomes" id="UP000025241"/>
    </source>
</evidence>
<dbReference type="Proteomes" id="UP000025241">
    <property type="component" value="Chromosome I"/>
</dbReference>
<dbReference type="KEGG" id="pkc:PKB_0785"/>
<keyword evidence="2" id="KW-1185">Reference proteome</keyword>
<accession>A0A024HCG2</accession>
<reference evidence="1 2" key="2">
    <citation type="submission" date="2014-05" db="EMBL/GenBank/DDBJ databases">
        <title>Genome sequence of the 3-chlorobenzoate degrading bacterium Pseudomonas knackmussii B13 shows multiple evidence for horizontal gene transfer.</title>
        <authorList>
            <person name="Miyazaki R."/>
            <person name="Bertelli C."/>
            <person name="Falquet L."/>
            <person name="Robinson-Rechavi M."/>
            <person name="Gharib W."/>
            <person name="Roy S."/>
            <person name="Van der Meer J.R."/>
        </authorList>
    </citation>
    <scope>NUCLEOTIDE SEQUENCE [LARGE SCALE GENOMIC DNA]</scope>
    <source>
        <strain evidence="1 2">B13</strain>
    </source>
</reference>
<dbReference type="STRING" id="1301098.PKB_0785"/>
<evidence type="ECO:0000313" key="1">
    <source>
        <dbReference type="EMBL" id="CDF82153.1"/>
    </source>
</evidence>
<dbReference type="EMBL" id="HG322950">
    <property type="protein sequence ID" value="CDF82153.1"/>
    <property type="molecule type" value="Genomic_DNA"/>
</dbReference>
<name>A0A024HCG2_PSEKB</name>
<dbReference type="AlphaFoldDB" id="A0A024HCG2"/>
<dbReference type="OrthoDB" id="6986040at2"/>
<reference evidence="1 2" key="1">
    <citation type="submission" date="2013-03" db="EMBL/GenBank/DDBJ databases">
        <authorList>
            <person name="Linke B."/>
        </authorList>
    </citation>
    <scope>NUCLEOTIDE SEQUENCE [LARGE SCALE GENOMIC DNA]</scope>
    <source>
        <strain evidence="1 2">B13</strain>
    </source>
</reference>
<proteinExistence type="predicted"/>
<dbReference type="HOGENOM" id="CLU_034839_0_0_6"/>
<sequence length="399" mass="44712">MSFVTGATPIWPVPPDWADGVRETLDWLTNYLPARNGRAQKRELRQAPRRSIEFTVISDEQGRRVADAILNDAGGKYWLLPIWHDVQLLSSPLASGSSLITCAPAGRDFRADGQALLWNAINDWAVLDVDEVVEGALVLKASTTRTWPAGTRLYPLRLAHLVEQPQETTWTDESGTRSIQMLIDEPCDWTAALPTATYRGVTVLEMRPDQGDDLQQTYTRLQEVVDVGTDLVTLFDWGGRAFREASVTWLAYGVEANNELRSLLYGLRGRMQTLWVPTWNNDLKVANDISATTTHITVEWAGYTVFGRMQPNRRDIRIELLDGTVFYRRITASQEDGDSEVLTVDSALGVLVQRLQIRQVSFLVLAEQSSDTAELQHDADIEGLTHLTTSFIGVRNDDI</sequence>
<gene>
    <name evidence="1" type="ORF">PKB_0785</name>
</gene>
<protein>
    <submittedName>
        <fullName evidence="1">Uncharacterized protein</fullName>
    </submittedName>
</protein>